<dbReference type="PANTHER" id="PTHR10605:SF56">
    <property type="entry name" value="BIFUNCTIONAL HEPARAN SULFATE N-DEACETYLASE_N-SULFOTRANSFERASE"/>
    <property type="match status" value="1"/>
</dbReference>
<dbReference type="InterPro" id="IPR037359">
    <property type="entry name" value="NST/OST"/>
</dbReference>
<sequence>MTTRELVPDAIVIGAPKAGTSALHAALARHRQVFASPVKEPKFYLCGEAPPPAYRGPGDAHSQQEWVWRRADYERLFAGAPENAVRLESTPFYLYDRGARRRLAEELPAAKFVAVIRDPIDRAYSNWMHLWVDGLEPVGDFVEACGREQERIAAGWAPFWHYRRMGRYGEQLADLFSRVERDRVLVLRYRELVAEPTATLDRVCRFLGIAEGEIGTVPPDNSRPYVQPGIRTAVLGRAIRAGAYAGSFVSPEIWRQASRPLVGALHLGGPEQRPKLDPEQRLALLQTCTDDLDRLEDVLGESFADWRSAVGRGSFKERASKPA</sequence>
<keyword evidence="3" id="KW-1185">Reference proteome</keyword>
<evidence type="ECO:0000313" key="3">
    <source>
        <dbReference type="Proteomes" id="UP001501490"/>
    </source>
</evidence>
<dbReference type="Pfam" id="PF13469">
    <property type="entry name" value="Sulfotransfer_3"/>
    <property type="match status" value="1"/>
</dbReference>
<protein>
    <submittedName>
        <fullName evidence="2">Sulfotransferase</fullName>
    </submittedName>
</protein>
<evidence type="ECO:0000313" key="2">
    <source>
        <dbReference type="EMBL" id="GAA3608950.1"/>
    </source>
</evidence>
<dbReference type="RefSeq" id="WP_344801821.1">
    <property type="nucleotide sequence ID" value="NZ_BAABAB010000006.1"/>
</dbReference>
<evidence type="ECO:0000256" key="1">
    <source>
        <dbReference type="ARBA" id="ARBA00022679"/>
    </source>
</evidence>
<comment type="caution">
    <text evidence="2">The sequence shown here is derived from an EMBL/GenBank/DDBJ whole genome shotgun (WGS) entry which is preliminary data.</text>
</comment>
<dbReference type="Proteomes" id="UP001501490">
    <property type="component" value="Unassembled WGS sequence"/>
</dbReference>
<gene>
    <name evidence="2" type="ORF">GCM10022236_08230</name>
</gene>
<reference evidence="3" key="1">
    <citation type="journal article" date="2019" name="Int. J. Syst. Evol. Microbiol.">
        <title>The Global Catalogue of Microorganisms (GCM) 10K type strain sequencing project: providing services to taxonomists for standard genome sequencing and annotation.</title>
        <authorList>
            <consortium name="The Broad Institute Genomics Platform"/>
            <consortium name="The Broad Institute Genome Sequencing Center for Infectious Disease"/>
            <person name="Wu L."/>
            <person name="Ma J."/>
        </authorList>
    </citation>
    <scope>NUCLEOTIDE SEQUENCE [LARGE SCALE GENOMIC DNA]</scope>
    <source>
        <strain evidence="3">JCM 16929</strain>
    </source>
</reference>
<name>A0ABP6ZK89_9ACTN</name>
<dbReference type="EMBL" id="BAABAB010000006">
    <property type="protein sequence ID" value="GAA3608950.1"/>
    <property type="molecule type" value="Genomic_DNA"/>
</dbReference>
<accession>A0ABP6ZK89</accession>
<dbReference type="PANTHER" id="PTHR10605">
    <property type="entry name" value="HEPARAN SULFATE SULFOTRANSFERASE"/>
    <property type="match status" value="1"/>
</dbReference>
<proteinExistence type="predicted"/>
<dbReference type="Gene3D" id="3.40.50.300">
    <property type="entry name" value="P-loop containing nucleotide triphosphate hydrolases"/>
    <property type="match status" value="1"/>
</dbReference>
<dbReference type="InterPro" id="IPR027417">
    <property type="entry name" value="P-loop_NTPase"/>
</dbReference>
<keyword evidence="1" id="KW-0808">Transferase</keyword>
<organism evidence="2 3">
    <name type="scientific">Microlunatus ginsengisoli</name>
    <dbReference type="NCBI Taxonomy" id="363863"/>
    <lineage>
        <taxon>Bacteria</taxon>
        <taxon>Bacillati</taxon>
        <taxon>Actinomycetota</taxon>
        <taxon>Actinomycetes</taxon>
        <taxon>Propionibacteriales</taxon>
        <taxon>Propionibacteriaceae</taxon>
        <taxon>Microlunatus</taxon>
    </lineage>
</organism>
<dbReference type="SUPFAM" id="SSF52540">
    <property type="entry name" value="P-loop containing nucleoside triphosphate hydrolases"/>
    <property type="match status" value="1"/>
</dbReference>